<evidence type="ECO:0000313" key="2">
    <source>
        <dbReference type="Proteomes" id="UP000683925"/>
    </source>
</evidence>
<dbReference type="AlphaFoldDB" id="A0A8S1TRY5"/>
<dbReference type="Proteomes" id="UP000683925">
    <property type="component" value="Unassembled WGS sequence"/>
</dbReference>
<comment type="caution">
    <text evidence="1">The sequence shown here is derived from an EMBL/GenBank/DDBJ whole genome shotgun (WGS) entry which is preliminary data.</text>
</comment>
<name>A0A8S1TRY5_PAROT</name>
<evidence type="ECO:0008006" key="3">
    <source>
        <dbReference type="Google" id="ProtNLM"/>
    </source>
</evidence>
<keyword evidence="2" id="KW-1185">Reference proteome</keyword>
<gene>
    <name evidence="1" type="ORF">POCTA_138.1.T0280129</name>
</gene>
<organism evidence="1 2">
    <name type="scientific">Paramecium octaurelia</name>
    <dbReference type="NCBI Taxonomy" id="43137"/>
    <lineage>
        <taxon>Eukaryota</taxon>
        <taxon>Sar</taxon>
        <taxon>Alveolata</taxon>
        <taxon>Ciliophora</taxon>
        <taxon>Intramacronucleata</taxon>
        <taxon>Oligohymenophorea</taxon>
        <taxon>Peniculida</taxon>
        <taxon>Parameciidae</taxon>
        <taxon>Paramecium</taxon>
    </lineage>
</organism>
<dbReference type="EMBL" id="CAJJDP010000028">
    <property type="protein sequence ID" value="CAD8153686.1"/>
    <property type="molecule type" value="Genomic_DNA"/>
</dbReference>
<reference evidence="1" key="1">
    <citation type="submission" date="2021-01" db="EMBL/GenBank/DDBJ databases">
        <authorList>
            <consortium name="Genoscope - CEA"/>
            <person name="William W."/>
        </authorList>
    </citation>
    <scope>NUCLEOTIDE SEQUENCE</scope>
</reference>
<accession>A0A8S1TRY5</accession>
<dbReference type="OrthoDB" id="312578at2759"/>
<proteinExistence type="predicted"/>
<protein>
    <recommendedName>
        <fullName evidence="3">Transmembrane protein</fullName>
    </recommendedName>
</protein>
<dbReference type="OMA" id="VEIYYIN"/>
<sequence length="176" mass="21135">MKIHNTWFAQATYLGILGALVFATTRFTPKFNIFENFMISIIIIEQYFEFMQALVKINQLIFLFHKHRDPTYNYSRLSNIIKEYQFKFINLILIFKSKSTEQASSKQEENFHKSNYQHSNLSSSPHLQCMFGHFLALRASIVEIYYINYILNKQSQVQKVFKQFQHIYLLYQNYII</sequence>
<evidence type="ECO:0000313" key="1">
    <source>
        <dbReference type="EMBL" id="CAD8153686.1"/>
    </source>
</evidence>